<gene>
    <name evidence="2" type="ORF">CVS47_00925</name>
</gene>
<protein>
    <submittedName>
        <fullName evidence="2">Uncharacterized protein</fullName>
    </submittedName>
</protein>
<feature type="transmembrane region" description="Helical" evidence="1">
    <location>
        <begin position="47"/>
        <end position="73"/>
    </location>
</feature>
<accession>A0A3Q9IXM4</accession>
<organism evidence="2 3">
    <name type="scientific">Microbacterium lemovicicum</name>
    <dbReference type="NCBI Taxonomy" id="1072463"/>
    <lineage>
        <taxon>Bacteria</taxon>
        <taxon>Bacillati</taxon>
        <taxon>Actinomycetota</taxon>
        <taxon>Actinomycetes</taxon>
        <taxon>Micrococcales</taxon>
        <taxon>Microbacteriaceae</taxon>
        <taxon>Microbacterium</taxon>
    </lineage>
</organism>
<sequence length="105" mass="10295">MTGPSAPPRSRRGLGIASLVVGAVATLMIIAFWVLGAAVDGQGLSGGAVLAVLFFYASVVVGAVAVLLGIIAMVVARPRVYGAVGAILGLVPVIVVLVSTAVQAG</sequence>
<dbReference type="EMBL" id="CP031423">
    <property type="protein sequence ID" value="AZS36324.1"/>
    <property type="molecule type" value="Genomic_DNA"/>
</dbReference>
<dbReference type="AlphaFoldDB" id="A0A3Q9IXM4"/>
<keyword evidence="1" id="KW-0812">Transmembrane</keyword>
<dbReference type="Proteomes" id="UP000276888">
    <property type="component" value="Chromosome"/>
</dbReference>
<feature type="transmembrane region" description="Helical" evidence="1">
    <location>
        <begin position="80"/>
        <end position="102"/>
    </location>
</feature>
<proteinExistence type="predicted"/>
<evidence type="ECO:0000256" key="1">
    <source>
        <dbReference type="SAM" id="Phobius"/>
    </source>
</evidence>
<reference evidence="2 3" key="1">
    <citation type="submission" date="2018-08" db="EMBL/GenBank/DDBJ databases">
        <title>Microbacterium lemovicicum sp. nov., a bacterium isolated from a natural uranium-rich soil.</title>
        <authorList>
            <person name="ORTET P."/>
        </authorList>
    </citation>
    <scope>NUCLEOTIDE SEQUENCE [LARGE SCALE GENOMIC DNA]</scope>
    <source>
        <strain evidence="2 3">Viu22</strain>
    </source>
</reference>
<keyword evidence="1" id="KW-1133">Transmembrane helix</keyword>
<evidence type="ECO:0000313" key="3">
    <source>
        <dbReference type="Proteomes" id="UP000276888"/>
    </source>
</evidence>
<evidence type="ECO:0000313" key="2">
    <source>
        <dbReference type="EMBL" id="AZS36324.1"/>
    </source>
</evidence>
<dbReference type="KEGG" id="mlv:CVS47_00925"/>
<dbReference type="RefSeq" id="WP_127095031.1">
    <property type="nucleotide sequence ID" value="NZ_CP031423.1"/>
</dbReference>
<name>A0A3Q9IXM4_9MICO</name>
<feature type="transmembrane region" description="Helical" evidence="1">
    <location>
        <begin position="12"/>
        <end position="35"/>
    </location>
</feature>
<keyword evidence="1" id="KW-0472">Membrane</keyword>
<keyword evidence="3" id="KW-1185">Reference proteome</keyword>
<dbReference type="OrthoDB" id="9938795at2"/>